<keyword evidence="3" id="KW-1185">Reference proteome</keyword>
<dbReference type="GO" id="GO:0016874">
    <property type="term" value="F:ligase activity"/>
    <property type="evidence" value="ECO:0007669"/>
    <property type="project" value="UniProtKB-KW"/>
</dbReference>
<protein>
    <submittedName>
        <fullName evidence="2">DNA ligase</fullName>
    </submittedName>
</protein>
<dbReference type="PANTHER" id="PTHR42705">
    <property type="entry name" value="BIFUNCTIONAL NON-HOMOLOGOUS END JOINING PROTEIN LIGD"/>
    <property type="match status" value="1"/>
</dbReference>
<evidence type="ECO:0000313" key="3">
    <source>
        <dbReference type="Proteomes" id="UP000502996"/>
    </source>
</evidence>
<dbReference type="InterPro" id="IPR052171">
    <property type="entry name" value="NHEJ_LigD"/>
</dbReference>
<dbReference type="PANTHER" id="PTHR42705:SF2">
    <property type="entry name" value="BIFUNCTIONAL NON-HOMOLOGOUS END JOINING PROTEIN LIGD"/>
    <property type="match status" value="1"/>
</dbReference>
<name>A0A6G6WEU7_9ACTN</name>
<dbReference type="NCBIfam" id="TIGR02778">
    <property type="entry name" value="ligD_pol"/>
    <property type="match status" value="1"/>
</dbReference>
<dbReference type="InterPro" id="IPR014145">
    <property type="entry name" value="LigD_pol_dom"/>
</dbReference>
<dbReference type="EMBL" id="CP049257">
    <property type="protein sequence ID" value="QIG43762.1"/>
    <property type="molecule type" value="Genomic_DNA"/>
</dbReference>
<dbReference type="RefSeq" id="WP_165233896.1">
    <property type="nucleotide sequence ID" value="NZ_CP049257.1"/>
</dbReference>
<dbReference type="Proteomes" id="UP000502996">
    <property type="component" value="Chromosome"/>
</dbReference>
<dbReference type="Gene3D" id="3.90.920.10">
    <property type="entry name" value="DNA primase, PRIM domain"/>
    <property type="match status" value="1"/>
</dbReference>
<sequence length="302" mass="33839">MSDSTVAGVEISKPDKVLFPDDPPRSGSVTKLDLARYYDSVADVMLPHLRGRPVNMERFPDGLGGFSFYEKKVPSHFPDWVHTVEVATAQDPQRQVVVDDRRSLVYLAQQACVTPHTWLCTTKALDQPDQLVFDLDPSDDDLAKVRKATRMVGELLDDLGLTTYLKTTGSRGYHVLVPLRPRLGFDEVRDFAHRCAELLVEKAPDLLTVEVRKAKRGRRVYVDVARNGYAQTAVPAYAVRARPGAPVSTPITWDELSRVPPTKYTVRTVGRRLAAKPCPWRDVRRHAQSLARADRALRGSGR</sequence>
<accession>A0A6G6WEU7</accession>
<reference evidence="2 3" key="1">
    <citation type="submission" date="2020-02" db="EMBL/GenBank/DDBJ databases">
        <title>Full genome sequence of Nocardioides sp. R-3366.</title>
        <authorList>
            <person name="Im W.-T."/>
        </authorList>
    </citation>
    <scope>NUCLEOTIDE SEQUENCE [LARGE SCALE GENOMIC DNA]</scope>
    <source>
        <strain evidence="2 3">R-3366</strain>
    </source>
</reference>
<gene>
    <name evidence="2" type="ORF">G5V58_14195</name>
</gene>
<dbReference type="CDD" id="cd04861">
    <property type="entry name" value="LigD_Pol_like"/>
    <property type="match status" value="1"/>
</dbReference>
<proteinExistence type="predicted"/>
<evidence type="ECO:0000259" key="1">
    <source>
        <dbReference type="Pfam" id="PF21686"/>
    </source>
</evidence>
<evidence type="ECO:0000313" key="2">
    <source>
        <dbReference type="EMBL" id="QIG43762.1"/>
    </source>
</evidence>
<keyword evidence="2" id="KW-0436">Ligase</keyword>
<organism evidence="2 3">
    <name type="scientific">Nocardioides anomalus</name>
    <dbReference type="NCBI Taxonomy" id="2712223"/>
    <lineage>
        <taxon>Bacteria</taxon>
        <taxon>Bacillati</taxon>
        <taxon>Actinomycetota</taxon>
        <taxon>Actinomycetes</taxon>
        <taxon>Propionibacteriales</taxon>
        <taxon>Nocardioidaceae</taxon>
        <taxon>Nocardioides</taxon>
    </lineage>
</organism>
<dbReference type="SUPFAM" id="SSF56747">
    <property type="entry name" value="Prim-pol domain"/>
    <property type="match status" value="1"/>
</dbReference>
<feature type="domain" description="DNA ligase D polymerase" evidence="1">
    <location>
        <begin position="30"/>
        <end position="280"/>
    </location>
</feature>
<dbReference type="Pfam" id="PF21686">
    <property type="entry name" value="LigD_Prim-Pol"/>
    <property type="match status" value="1"/>
</dbReference>
<dbReference type="AlphaFoldDB" id="A0A6G6WEU7"/>
<dbReference type="KEGG" id="nano:G5V58_14195"/>